<dbReference type="KEGG" id="psco:LY89DRAFT_740332"/>
<accession>A0A132BC17</accession>
<gene>
    <name evidence="1" type="ORF">LY89DRAFT_740332</name>
</gene>
<dbReference type="AlphaFoldDB" id="A0A132BC17"/>
<dbReference type="Proteomes" id="UP000070700">
    <property type="component" value="Unassembled WGS sequence"/>
</dbReference>
<protein>
    <submittedName>
        <fullName evidence="1">Uncharacterized protein</fullName>
    </submittedName>
</protein>
<organism evidence="1 2">
    <name type="scientific">Mollisia scopiformis</name>
    <name type="common">Conifer needle endophyte fungus</name>
    <name type="synonym">Phialocephala scopiformis</name>
    <dbReference type="NCBI Taxonomy" id="149040"/>
    <lineage>
        <taxon>Eukaryota</taxon>
        <taxon>Fungi</taxon>
        <taxon>Dikarya</taxon>
        <taxon>Ascomycota</taxon>
        <taxon>Pezizomycotina</taxon>
        <taxon>Leotiomycetes</taxon>
        <taxon>Helotiales</taxon>
        <taxon>Mollisiaceae</taxon>
        <taxon>Mollisia</taxon>
    </lineage>
</organism>
<dbReference type="RefSeq" id="XP_018064276.1">
    <property type="nucleotide sequence ID" value="XM_018220578.1"/>
</dbReference>
<name>A0A132BC17_MOLSC</name>
<keyword evidence="2" id="KW-1185">Reference proteome</keyword>
<dbReference type="GeneID" id="28830304"/>
<reference evidence="1 2" key="1">
    <citation type="submission" date="2015-10" db="EMBL/GenBank/DDBJ databases">
        <title>Full genome of DAOMC 229536 Phialocephala scopiformis, a fungal endophyte of spruce producing the potent anti-insectan compound rugulosin.</title>
        <authorList>
            <consortium name="DOE Joint Genome Institute"/>
            <person name="Walker A.K."/>
            <person name="Frasz S.L."/>
            <person name="Seifert K.A."/>
            <person name="Miller J.D."/>
            <person name="Mondo S.J."/>
            <person name="Labutti K."/>
            <person name="Lipzen A."/>
            <person name="Dockter R."/>
            <person name="Kennedy M."/>
            <person name="Grigoriev I.V."/>
            <person name="Spatafora J.W."/>
        </authorList>
    </citation>
    <scope>NUCLEOTIDE SEQUENCE [LARGE SCALE GENOMIC DNA]</scope>
    <source>
        <strain evidence="1 2">CBS 120377</strain>
    </source>
</reference>
<sequence length="161" mass="17862">MEHRKATLLDVDLLRLHEDDFDEALQRQGSWESLSGRARTVYPPDHMDGTLWVTEVAVQFAVGHQGIQLGVKVCLVATWIGLYTGRDNGEHLVTGKATCYGAFGNTEQSHAASGHCGQAKDGCLCHKFKGSFFDNGVVDRVEERSNQKKYHHSPSMGIFED</sequence>
<evidence type="ECO:0000313" key="2">
    <source>
        <dbReference type="Proteomes" id="UP000070700"/>
    </source>
</evidence>
<proteinExistence type="predicted"/>
<evidence type="ECO:0000313" key="1">
    <source>
        <dbReference type="EMBL" id="KUJ09921.1"/>
    </source>
</evidence>
<dbReference type="EMBL" id="KQ947430">
    <property type="protein sequence ID" value="KUJ09921.1"/>
    <property type="molecule type" value="Genomic_DNA"/>
</dbReference>
<dbReference type="InParanoid" id="A0A132BC17"/>